<name>A0A5R9EJ28_9LACT</name>
<dbReference type="EMBL" id="VBSP01000005">
    <property type="protein sequence ID" value="TLQ48940.1"/>
    <property type="molecule type" value="Genomic_DNA"/>
</dbReference>
<comment type="similarity">
    <text evidence="1">Belongs to the ThrE exporter (TC 2.A.79) family.</text>
</comment>
<proteinExistence type="inferred from homology"/>
<accession>A0A5R9EJ28</accession>
<evidence type="ECO:0000256" key="1">
    <source>
        <dbReference type="ARBA" id="ARBA00034125"/>
    </source>
</evidence>
<dbReference type="Proteomes" id="UP000306420">
    <property type="component" value="Unassembled WGS sequence"/>
</dbReference>
<evidence type="ECO:0000313" key="5">
    <source>
        <dbReference type="Proteomes" id="UP000306420"/>
    </source>
</evidence>
<dbReference type="OrthoDB" id="9813917at2"/>
<reference evidence="4 5" key="1">
    <citation type="submission" date="2019-05" db="EMBL/GenBank/DDBJ databases">
        <title>The metagenome of a microbial culture collection derived from dairy environment covers the genomic content of the human microbiome.</title>
        <authorList>
            <person name="Roder T."/>
            <person name="Wuthrich D."/>
            <person name="Sattari Z."/>
            <person name="Von Ah U."/>
            <person name="Bar C."/>
            <person name="Ronchi F."/>
            <person name="Macpherson A.J."/>
            <person name="Ganal-Vonarburg S.C."/>
            <person name="Bruggmann R."/>
            <person name="Vergeres G."/>
        </authorList>
    </citation>
    <scope>NUCLEOTIDE SEQUENCE [LARGE SCALE GENOMIC DNA]</scope>
    <source>
        <strain evidence="4 5">FAM 24227</strain>
    </source>
</reference>
<dbReference type="GO" id="GO:0022857">
    <property type="term" value="F:transmembrane transporter activity"/>
    <property type="evidence" value="ECO:0007669"/>
    <property type="project" value="InterPro"/>
</dbReference>
<dbReference type="Pfam" id="PF06738">
    <property type="entry name" value="ThrE"/>
    <property type="match status" value="1"/>
</dbReference>
<dbReference type="InterPro" id="IPR010619">
    <property type="entry name" value="ThrE-like_N"/>
</dbReference>
<gene>
    <name evidence="4" type="ORF">FEZ33_02565</name>
</gene>
<keyword evidence="2" id="KW-1133">Transmembrane helix</keyword>
<sequence>MKFINDLIAAFMISLVSVICYRMGFVANLDSLIIGCIMPLVPGLAIT</sequence>
<dbReference type="AlphaFoldDB" id="A0A5R9EJ28"/>
<feature type="transmembrane region" description="Helical" evidence="2">
    <location>
        <begin position="7"/>
        <end position="25"/>
    </location>
</feature>
<evidence type="ECO:0000256" key="2">
    <source>
        <dbReference type="SAM" id="Phobius"/>
    </source>
</evidence>
<evidence type="ECO:0000313" key="4">
    <source>
        <dbReference type="EMBL" id="TLQ48940.1"/>
    </source>
</evidence>
<organism evidence="4 5">
    <name type="scientific">Ruoffia tabacinasalis</name>
    <dbReference type="NCBI Taxonomy" id="87458"/>
    <lineage>
        <taxon>Bacteria</taxon>
        <taxon>Bacillati</taxon>
        <taxon>Bacillota</taxon>
        <taxon>Bacilli</taxon>
        <taxon>Lactobacillales</taxon>
        <taxon>Aerococcaceae</taxon>
        <taxon>Ruoffia</taxon>
    </lineage>
</organism>
<comment type="caution">
    <text evidence="4">The sequence shown here is derived from an EMBL/GenBank/DDBJ whole genome shotgun (WGS) entry which is preliminary data.</text>
</comment>
<keyword evidence="2" id="KW-0812">Transmembrane</keyword>
<evidence type="ECO:0000259" key="3">
    <source>
        <dbReference type="Pfam" id="PF06738"/>
    </source>
</evidence>
<feature type="domain" description="Threonine/serine exporter-like N-terminal" evidence="3">
    <location>
        <begin position="2"/>
        <end position="47"/>
    </location>
</feature>
<protein>
    <submittedName>
        <fullName evidence="4">Threonine/serine exporter family protein</fullName>
    </submittedName>
</protein>
<keyword evidence="2" id="KW-0472">Membrane</keyword>